<keyword evidence="4" id="KW-1185">Reference proteome</keyword>
<dbReference type="PANTHER" id="PTHR10093">
    <property type="entry name" value="IRON-SULFUR CLUSTER ASSEMBLY ENZYME NIFU HOMOLOG"/>
    <property type="match status" value="1"/>
</dbReference>
<dbReference type="Proteomes" id="UP000005439">
    <property type="component" value="Chromosome"/>
</dbReference>
<evidence type="ECO:0000313" key="4">
    <source>
        <dbReference type="Proteomes" id="UP000005439"/>
    </source>
</evidence>
<sequence length="143" mass="15624">MNLDDLYRETILDHNQSPRNRGHLEHPTRVVGLLNPTCGDQIQLELEIHDGRIADIRFEGHGCSISMASASMLTEAVKGQPVDQALMLARSFKSFLTGEPSPVPLGDLEALKGVSQFPSRVKCATLAHNALEKGLTEPEQPAE</sequence>
<accession>G8TYC4</accession>
<dbReference type="EMBL" id="CP003179">
    <property type="protein sequence ID" value="AEW05088.1"/>
    <property type="molecule type" value="Genomic_DNA"/>
</dbReference>
<dbReference type="AlphaFoldDB" id="G8TYC4"/>
<dbReference type="PATRIC" id="fig|679936.5.peg.1659"/>
<evidence type="ECO:0000259" key="2">
    <source>
        <dbReference type="Pfam" id="PF01592"/>
    </source>
</evidence>
<dbReference type="KEGG" id="sap:Sulac_1591"/>
<evidence type="ECO:0000313" key="3">
    <source>
        <dbReference type="EMBL" id="AEW05088.1"/>
    </source>
</evidence>
<dbReference type="Gene3D" id="3.90.1010.10">
    <property type="match status" value="1"/>
</dbReference>
<protein>
    <submittedName>
        <fullName evidence="3">SUF system FeS assembly protein, NifU family</fullName>
    </submittedName>
</protein>
<dbReference type="FunFam" id="3.90.1010.10:FF:000002">
    <property type="entry name" value="Iron-sulfur cluster assembly scaffold protein NifU"/>
    <property type="match status" value="1"/>
</dbReference>
<organism evidence="3 4">
    <name type="scientific">Sulfobacillus acidophilus (strain ATCC 700253 / DSM 10332 / NAL)</name>
    <dbReference type="NCBI Taxonomy" id="679936"/>
    <lineage>
        <taxon>Bacteria</taxon>
        <taxon>Bacillati</taxon>
        <taxon>Bacillota</taxon>
        <taxon>Clostridia</taxon>
        <taxon>Eubacteriales</taxon>
        <taxon>Clostridiales Family XVII. Incertae Sedis</taxon>
        <taxon>Sulfobacillus</taxon>
    </lineage>
</organism>
<reference evidence="3 4" key="2">
    <citation type="journal article" date="2012" name="Stand. Genomic Sci.">
        <title>Complete genome sequence of the moderately thermophilic mineral-sulfide-oxidizing firmicute Sulfobacillus acidophilus type strain (NAL(T)).</title>
        <authorList>
            <person name="Anderson I."/>
            <person name="Chertkov O."/>
            <person name="Chen A."/>
            <person name="Saunders E."/>
            <person name="Lapidus A."/>
            <person name="Nolan M."/>
            <person name="Lucas S."/>
            <person name="Hammon N."/>
            <person name="Deshpande S."/>
            <person name="Cheng J.F."/>
            <person name="Han C."/>
            <person name="Tapia R."/>
            <person name="Goodwin L.A."/>
            <person name="Pitluck S."/>
            <person name="Liolios K."/>
            <person name="Pagani I."/>
            <person name="Ivanova N."/>
            <person name="Mikhailova N."/>
            <person name="Pati A."/>
            <person name="Palaniappan K."/>
            <person name="Land M."/>
            <person name="Pan C."/>
            <person name="Rohde M."/>
            <person name="Pukall R."/>
            <person name="Goker M."/>
            <person name="Detter J.C."/>
            <person name="Woyke T."/>
            <person name="Bristow J."/>
            <person name="Eisen J.A."/>
            <person name="Markowitz V."/>
            <person name="Hugenholtz P."/>
            <person name="Kyrpides N.C."/>
            <person name="Klenk H.P."/>
            <person name="Mavromatis K."/>
        </authorList>
    </citation>
    <scope>NUCLEOTIDE SEQUENCE [LARGE SCALE GENOMIC DNA]</scope>
    <source>
        <strain evidence="4">ATCC 700253 / DSM 10332 / NAL</strain>
    </source>
</reference>
<name>G8TYC4_SULAD</name>
<dbReference type="HOGENOM" id="CLU_079283_4_0_9"/>
<dbReference type="Pfam" id="PF01592">
    <property type="entry name" value="NifU_N"/>
    <property type="match status" value="1"/>
</dbReference>
<proteinExistence type="inferred from homology"/>
<feature type="domain" description="NIF system FeS cluster assembly NifU N-terminal" evidence="2">
    <location>
        <begin position="7"/>
        <end position="123"/>
    </location>
</feature>
<dbReference type="STRING" id="679936.Sulac_1591"/>
<dbReference type="NCBIfam" id="TIGR01994">
    <property type="entry name" value="SUF_scaf_2"/>
    <property type="match status" value="1"/>
</dbReference>
<comment type="similarity">
    <text evidence="1">Belongs to the NifU family.</text>
</comment>
<dbReference type="GO" id="GO:0051536">
    <property type="term" value="F:iron-sulfur cluster binding"/>
    <property type="evidence" value="ECO:0007669"/>
    <property type="project" value="InterPro"/>
</dbReference>
<dbReference type="GO" id="GO:0005506">
    <property type="term" value="F:iron ion binding"/>
    <property type="evidence" value="ECO:0007669"/>
    <property type="project" value="InterPro"/>
</dbReference>
<gene>
    <name evidence="3" type="ordered locus">Sulac_1591</name>
</gene>
<dbReference type="SUPFAM" id="SSF82649">
    <property type="entry name" value="SufE/NifU"/>
    <property type="match status" value="1"/>
</dbReference>
<dbReference type="InterPro" id="IPR002871">
    <property type="entry name" value="NIF_FeS_clus_asmbl_NifU_N"/>
</dbReference>
<dbReference type="CDD" id="cd06664">
    <property type="entry name" value="IscU_like"/>
    <property type="match status" value="1"/>
</dbReference>
<dbReference type="GO" id="GO:0016226">
    <property type="term" value="P:iron-sulfur cluster assembly"/>
    <property type="evidence" value="ECO:0007669"/>
    <property type="project" value="InterPro"/>
</dbReference>
<reference evidence="4" key="1">
    <citation type="submission" date="2011-12" db="EMBL/GenBank/DDBJ databases">
        <title>The complete genome of chromosome of Sulfobacillus acidophilus DSM 10332.</title>
        <authorList>
            <person name="Lucas S."/>
            <person name="Han J."/>
            <person name="Lapidus A."/>
            <person name="Bruce D."/>
            <person name="Goodwin L."/>
            <person name="Pitluck S."/>
            <person name="Peters L."/>
            <person name="Kyrpides N."/>
            <person name="Mavromatis K."/>
            <person name="Ivanova N."/>
            <person name="Mikhailova N."/>
            <person name="Chertkov O."/>
            <person name="Saunders E."/>
            <person name="Detter J.C."/>
            <person name="Tapia R."/>
            <person name="Han C."/>
            <person name="Land M."/>
            <person name="Hauser L."/>
            <person name="Markowitz V."/>
            <person name="Cheng J.-F."/>
            <person name="Hugenholtz P."/>
            <person name="Woyke T."/>
            <person name="Wu D."/>
            <person name="Pukall R."/>
            <person name="Gehrich-Schroeter G."/>
            <person name="Schneider S."/>
            <person name="Klenk H.-P."/>
            <person name="Eisen J.A."/>
        </authorList>
    </citation>
    <scope>NUCLEOTIDE SEQUENCE [LARGE SCALE GENOMIC DNA]</scope>
    <source>
        <strain evidence="4">ATCC 700253 / DSM 10332 / NAL</strain>
    </source>
</reference>
<evidence type="ECO:0000256" key="1">
    <source>
        <dbReference type="ARBA" id="ARBA00006420"/>
    </source>
</evidence>